<gene>
    <name evidence="2" type="ORF">DWZ31_03755</name>
</gene>
<name>A0A415TZH9_9FIRM</name>
<dbReference type="Proteomes" id="UP000283586">
    <property type="component" value="Unassembled WGS sequence"/>
</dbReference>
<organism evidence="2 3">
    <name type="scientific">Roseburia intestinalis</name>
    <dbReference type="NCBI Taxonomy" id="166486"/>
    <lineage>
        <taxon>Bacteria</taxon>
        <taxon>Bacillati</taxon>
        <taxon>Bacillota</taxon>
        <taxon>Clostridia</taxon>
        <taxon>Lachnospirales</taxon>
        <taxon>Lachnospiraceae</taxon>
        <taxon>Roseburia</taxon>
    </lineage>
</organism>
<accession>A0A415TZH9</accession>
<dbReference type="Pfam" id="PF13310">
    <property type="entry name" value="Virulence_RhuM"/>
    <property type="match status" value="1"/>
</dbReference>
<proteinExistence type="predicted"/>
<protein>
    <submittedName>
        <fullName evidence="2">Cell filamentation protein Fic</fullName>
    </submittedName>
</protein>
<dbReference type="PANTHER" id="PTHR35810:SF1">
    <property type="entry name" value="CYTOPLASMIC PROTEIN"/>
    <property type="match status" value="1"/>
</dbReference>
<comment type="caution">
    <text evidence="2">The sequence shown here is derived from an EMBL/GenBank/DDBJ whole genome shotgun (WGS) entry which is preliminary data.</text>
</comment>
<dbReference type="InterPro" id="IPR011204">
    <property type="entry name" value="Virulence_RhuM-like"/>
</dbReference>
<dbReference type="AlphaFoldDB" id="A0A415TZH9"/>
<dbReference type="PANTHER" id="PTHR35810">
    <property type="entry name" value="CYTOPLASMIC PROTEIN-RELATED"/>
    <property type="match status" value="1"/>
</dbReference>
<dbReference type="PIRSF" id="PIRSF015268">
    <property type="entry name" value="Virulence_RhuM"/>
    <property type="match status" value="1"/>
</dbReference>
<dbReference type="InterPro" id="IPR003497">
    <property type="entry name" value="BRO_N_domain"/>
</dbReference>
<feature type="domain" description="Bro-N" evidence="1">
    <location>
        <begin position="2"/>
        <end position="121"/>
    </location>
</feature>
<dbReference type="PROSITE" id="PS51750">
    <property type="entry name" value="BRO_N"/>
    <property type="match status" value="1"/>
</dbReference>
<reference evidence="2 3" key="1">
    <citation type="submission" date="2018-08" db="EMBL/GenBank/DDBJ databases">
        <title>A genome reference for cultivated species of the human gut microbiota.</title>
        <authorList>
            <person name="Zou Y."/>
            <person name="Xue W."/>
            <person name="Luo G."/>
        </authorList>
    </citation>
    <scope>NUCLEOTIDE SEQUENCE [LARGE SCALE GENOMIC DNA]</scope>
    <source>
        <strain evidence="2 3">AF31-21AC</strain>
    </source>
</reference>
<dbReference type="RefSeq" id="WP_055306838.1">
    <property type="nucleotide sequence ID" value="NZ_QRQN01000003.1"/>
</dbReference>
<evidence type="ECO:0000259" key="1">
    <source>
        <dbReference type="PROSITE" id="PS51750"/>
    </source>
</evidence>
<sequence>MDKELQFLIYNTPEENVSVNAVIKDETIWLTQKAMAELFGVGVPAISKHLANIYAEGELNEISTVSKMEIVQQEGSRDIKRNMEFYNLDAIISVGYRVNSRKATNFRIWATGILKEYMIKGFAMDDERLKQGKTAFGKDYFKELLERVRSIRASERRIWQQITDIFAECSIDYDKDSQTTHDFYAMVQNKFHYAITGQTAAEIIDTKADHTKEHMGLTTWKNSPDGRILKSDVTIAKNYLDEKQIRQLERAVTGYFDYIEDLIERENTFTMTEFAASINEFLAFRKYDVLEGKGRISKKTADRKAVSEYVEFNKTQKIVSDFDKEVKKMLQGGEGGNE</sequence>
<evidence type="ECO:0000313" key="3">
    <source>
        <dbReference type="Proteomes" id="UP000283586"/>
    </source>
</evidence>
<evidence type="ECO:0000313" key="2">
    <source>
        <dbReference type="EMBL" id="RHN11174.1"/>
    </source>
</evidence>
<dbReference type="EMBL" id="QRQN01000003">
    <property type="protein sequence ID" value="RHN11174.1"/>
    <property type="molecule type" value="Genomic_DNA"/>
</dbReference>